<dbReference type="PANTHER" id="PTHR13246:SF1">
    <property type="entry name" value="CYTOSOLIC ENDO-BETA-N-ACETYLGLUCOSAMINIDASE"/>
    <property type="match status" value="1"/>
</dbReference>
<feature type="domain" description="Cytosolic endo-beta-N-acetylglucosaminidase TIM barrel" evidence="3">
    <location>
        <begin position="249"/>
        <end position="555"/>
    </location>
</feature>
<evidence type="ECO:0000259" key="3">
    <source>
        <dbReference type="Pfam" id="PF03644"/>
    </source>
</evidence>
<evidence type="ECO:0000256" key="1">
    <source>
        <dbReference type="ARBA" id="ARBA00022729"/>
    </source>
</evidence>
<keyword evidence="1" id="KW-0732">Signal</keyword>
<evidence type="ECO:0000313" key="6">
    <source>
        <dbReference type="EMBL" id="MFM1524232.1"/>
    </source>
</evidence>
<dbReference type="EMBL" id="JBFNFH010000001">
    <property type="protein sequence ID" value="MFM1524232.1"/>
    <property type="molecule type" value="Genomic_DNA"/>
</dbReference>
<dbReference type="InterPro" id="IPR032979">
    <property type="entry name" value="ENGase"/>
</dbReference>
<evidence type="ECO:0000259" key="5">
    <source>
        <dbReference type="Pfam" id="PF21910"/>
    </source>
</evidence>
<proteinExistence type="predicted"/>
<feature type="compositionally biased region" description="Basic and acidic residues" evidence="2">
    <location>
        <begin position="1130"/>
        <end position="1165"/>
    </location>
</feature>
<evidence type="ECO:0000256" key="2">
    <source>
        <dbReference type="SAM" id="MobiDB-lite"/>
    </source>
</evidence>
<dbReference type="PANTHER" id="PTHR13246">
    <property type="entry name" value="ENDO BETA N-ACETYLGLUCOSAMINIDASE"/>
    <property type="match status" value="1"/>
</dbReference>
<feature type="domain" description="YSIRK Gram-positive signal peptide" evidence="4">
    <location>
        <begin position="16"/>
        <end position="41"/>
    </location>
</feature>
<comment type="caution">
    <text evidence="6">The sequence shown here is derived from an EMBL/GenBank/DDBJ whole genome shotgun (WGS) entry which is preliminary data.</text>
</comment>
<dbReference type="Pfam" id="PF21910">
    <property type="entry name" value="GH85_C"/>
    <property type="match status" value="1"/>
</dbReference>
<dbReference type="Gene3D" id="2.60.120.260">
    <property type="entry name" value="Galactose-binding domain-like"/>
    <property type="match status" value="2"/>
</dbReference>
<reference evidence="6 7" key="1">
    <citation type="journal article" date="2024" name="Front. Microbiol.">
        <title>Pangenomic and biochemical analyses of Helcococcus ovis reveal widespread tetracycline resistance and a novel bacterial species, Helcococcus bovis.</title>
        <authorList>
            <person name="Cunha F."/>
            <person name="Zhai Y."/>
            <person name="Casaro S."/>
            <person name="Jones K.L."/>
            <person name="Hernandez M."/>
            <person name="Bisinotto R.S."/>
            <person name="Kariyawasam S."/>
            <person name="Brown M.B."/>
            <person name="Phillips A."/>
            <person name="Jeong K.C."/>
            <person name="Galvao K.N."/>
        </authorList>
    </citation>
    <scope>NUCLEOTIDE SEQUENCE [LARGE SCALE GENOMIC DNA]</scope>
    <source>
        <strain evidence="6 7">KG197</strain>
    </source>
</reference>
<feature type="region of interest" description="Disordered" evidence="2">
    <location>
        <begin position="107"/>
        <end position="128"/>
    </location>
</feature>
<dbReference type="InterPro" id="IPR054110">
    <property type="entry name" value="EndoD-like_D2"/>
</dbReference>
<feature type="compositionally biased region" description="Polar residues" evidence="2">
    <location>
        <begin position="1321"/>
        <end position="1336"/>
    </location>
</feature>
<dbReference type="Pfam" id="PF04650">
    <property type="entry name" value="YSIRK_signal"/>
    <property type="match status" value="1"/>
</dbReference>
<feature type="region of interest" description="Disordered" evidence="2">
    <location>
        <begin position="49"/>
        <end position="79"/>
    </location>
</feature>
<organism evidence="6 7">
    <name type="scientific">Helcococcus bovis</name>
    <dbReference type="NCBI Taxonomy" id="3153252"/>
    <lineage>
        <taxon>Bacteria</taxon>
        <taxon>Bacillati</taxon>
        <taxon>Bacillota</taxon>
        <taxon>Tissierellia</taxon>
        <taxon>Tissierellales</taxon>
        <taxon>Peptoniphilaceae</taxon>
        <taxon>Helcococcus</taxon>
    </lineage>
</organism>
<dbReference type="Pfam" id="PF03644">
    <property type="entry name" value="Glyco_hydro_85"/>
    <property type="match status" value="1"/>
</dbReference>
<feature type="region of interest" description="Disordered" evidence="2">
    <location>
        <begin position="1310"/>
        <end position="1337"/>
    </location>
</feature>
<evidence type="ECO:0000313" key="7">
    <source>
        <dbReference type="Proteomes" id="UP001629536"/>
    </source>
</evidence>
<dbReference type="Gene3D" id="2.60.40.10">
    <property type="entry name" value="Immunoglobulins"/>
    <property type="match status" value="1"/>
</dbReference>
<keyword evidence="7" id="KW-1185">Reference proteome</keyword>
<dbReference type="Proteomes" id="UP001629536">
    <property type="component" value="Unassembled WGS sequence"/>
</dbReference>
<feature type="region of interest" description="Disordered" evidence="2">
    <location>
        <begin position="1130"/>
        <end position="1198"/>
    </location>
</feature>
<dbReference type="InterPro" id="IPR013783">
    <property type="entry name" value="Ig-like_fold"/>
</dbReference>
<feature type="domain" description="Endo-beta-N-acetylglucosaminidase D-like D2" evidence="5">
    <location>
        <begin position="729"/>
        <end position="821"/>
    </location>
</feature>
<dbReference type="Gene3D" id="3.20.20.80">
    <property type="entry name" value="Glycosidases"/>
    <property type="match status" value="1"/>
</dbReference>
<sequence>MDKMKNFLKEKKTLGNKKLKYGMRKLSIGLVSCVLGALVLLPGTSVLAEGETPSPTAVVEQAQDEAIEDEEQEGDLTEEELYKLEIAEKEELNKDLKDKAVENVVEQKDPEELKNAVTEEKVDDSKTEEKIENLKEVKKEEIKSKNLMDKLVGEKSEEEKAKENKTEEEIVEEIGDKVSKRQSLDPKPVVFSYEDIEKSWKPDERPNDDINKASVRDVAKTEKGKAVNEYASEEAMILPLTSFIGNKKTDASAAGSKDFNVNNFDKYQYVSDIVFWEGPVPTPDVIDAAHRNGSRIHGNLYFDNFDGNPQAMKNFLEFIKKDQKTGRYPNADKLAEIAVHYGFDGYFMNQEVAGWQLNGKISEMREFFLQMKQRAKELGRDLKISWYDSWGDQEGGHNFKNRIGSDNDDLLKPDKEGRYAVDYFFINFNWAGNTSGTVAHMKSIGRSEFDAIAGYEMQKDVRLSNKSSRQDMLGKDKKLRISIGLYHSDNVNGLAKTEDDIHKVINEFWTGSAGDPTKIDDNATYNGMARYVVDRTTILSPELYTRFSRGNGHKWFTNGVETSSDNWNNRSIQDVLPTWTWWNKSELAEEDELKADYDYKDAYNGGSSIKLEGKLKKGSKQDLRLFSTKFDPTKDTEVTFVYKGGKGSDIELGISTNEDHLKSEFKYLKPTVVESNGWNIAKVSLADLVGQKIYALSIKVDGKEEVENYKLNIGEFSITDKKEKNIESPKNIKEVERVINSGINAELILKFDKVKDAKYYDIYRRTKDGEKWLSSSSSSIIYIPELERELDSDSTIQHLSVYAIGKDGQKSDAGDFVFNWGILANDTEPEHEKAKDINREAKMTDADGPKDQDKWKLINGTMVGLEDKWEDNTYNSQASLAFESPKTVVRWAVNHAGFLESQNDGKMNSSDFALEYKDLKTGDWKEAKRIKNNIYHRTDEILEKPITAKEWRLKVYNGDNGSPWKATRIYGWEMYEALDEYSENVPMSRAEAVHVKDDRFVVKFNVPTRPFAKKFFAPEPNKTVYLYKDRELKNKLAEGILGEDGKLVFDNIRLQDSKGIIYYVSKVGDKKLSNRLAIQYYNPEKLRQEKWDTIKNAMSGLSQGLDDSKNKKDDFERERQLAIIADKKDREKLEKEEQARSDAFERQAEEAKKVEESKKDKEISSKEITVPGTDKDVIVTPAPSRTVPTVTPIPGTSGSGLVEKELPEFQYGENQVFVKGSGKQLEVKVESPLASFKEARVDSVVVDPSNYKLKSGSTIFTLKNAYLETLALGKHKLDLVFAESDEYKASVLTTKFTVVEAVKGKSDAEVTKPQQDVKENVSGQPVENANKTSHNPETADAGIASYLAMTGLSAAALAVMKRRKNK</sequence>
<name>A0ABW9F4E6_9FIRM</name>
<dbReference type="InterPro" id="IPR005877">
    <property type="entry name" value="YSIRK_signal_dom"/>
</dbReference>
<dbReference type="InterPro" id="IPR005201">
    <property type="entry name" value="TIM_ENGase"/>
</dbReference>
<protein>
    <submittedName>
        <fullName evidence="6">YSIRK-type signal peptide-containing protein</fullName>
    </submittedName>
</protein>
<dbReference type="RefSeq" id="WP_408126141.1">
    <property type="nucleotide sequence ID" value="NZ_JBFNFH010000001.1"/>
</dbReference>
<feature type="compositionally biased region" description="Acidic residues" evidence="2">
    <location>
        <begin position="62"/>
        <end position="79"/>
    </location>
</feature>
<dbReference type="NCBIfam" id="TIGR01168">
    <property type="entry name" value="YSIRK_signal"/>
    <property type="match status" value="1"/>
</dbReference>
<feature type="compositionally biased region" description="Basic and acidic residues" evidence="2">
    <location>
        <begin position="1310"/>
        <end position="1319"/>
    </location>
</feature>
<evidence type="ECO:0000259" key="4">
    <source>
        <dbReference type="Pfam" id="PF04650"/>
    </source>
</evidence>
<gene>
    <name evidence="6" type="ORF">ABGF40_00920</name>
</gene>
<accession>A0ABW9F4E6</accession>